<name>A0A1Y3AKJ8_EURMA</name>
<dbReference type="AlphaFoldDB" id="A0A1Y3AKJ8"/>
<feature type="domain" description="CXXC-type" evidence="7">
    <location>
        <begin position="6"/>
        <end position="52"/>
    </location>
</feature>
<reference evidence="8 9" key="1">
    <citation type="submission" date="2017-03" db="EMBL/GenBank/DDBJ databases">
        <title>Genome Survey of Euroglyphus maynei.</title>
        <authorList>
            <person name="Arlian L.G."/>
            <person name="Morgan M.S."/>
            <person name="Rider S.D."/>
        </authorList>
    </citation>
    <scope>NUCLEOTIDE SEQUENCE [LARGE SCALE GENOMIC DNA]</scope>
    <source>
        <strain evidence="8">Arlian Lab</strain>
        <tissue evidence="8">Whole body</tissue>
    </source>
</reference>
<evidence type="ECO:0000256" key="1">
    <source>
        <dbReference type="ARBA" id="ARBA00022723"/>
    </source>
</evidence>
<gene>
    <name evidence="8" type="ORF">BLA29_004395</name>
</gene>
<dbReference type="Proteomes" id="UP000194236">
    <property type="component" value="Unassembled WGS sequence"/>
</dbReference>
<evidence type="ECO:0000313" key="9">
    <source>
        <dbReference type="Proteomes" id="UP000194236"/>
    </source>
</evidence>
<keyword evidence="9" id="KW-1185">Reference proteome</keyword>
<dbReference type="PROSITE" id="PS50016">
    <property type="entry name" value="ZF_PHD_2"/>
    <property type="match status" value="1"/>
</dbReference>
<dbReference type="InterPro" id="IPR013083">
    <property type="entry name" value="Znf_RING/FYVE/PHD"/>
</dbReference>
<accession>A0A1Y3AKJ8</accession>
<feature type="domain" description="PHD-type" evidence="6">
    <location>
        <begin position="59"/>
        <end position="134"/>
    </location>
</feature>
<dbReference type="PANTHER" id="PTHR23123">
    <property type="entry name" value="PHD/F-BOX CONTAINING PROTEIN"/>
    <property type="match status" value="1"/>
</dbReference>
<evidence type="ECO:0000259" key="6">
    <source>
        <dbReference type="PROSITE" id="PS50016"/>
    </source>
</evidence>
<organism evidence="8 9">
    <name type="scientific">Euroglyphus maynei</name>
    <name type="common">Mayne's house dust mite</name>
    <dbReference type="NCBI Taxonomy" id="6958"/>
    <lineage>
        <taxon>Eukaryota</taxon>
        <taxon>Metazoa</taxon>
        <taxon>Ecdysozoa</taxon>
        <taxon>Arthropoda</taxon>
        <taxon>Chelicerata</taxon>
        <taxon>Arachnida</taxon>
        <taxon>Acari</taxon>
        <taxon>Acariformes</taxon>
        <taxon>Sarcoptiformes</taxon>
        <taxon>Astigmata</taxon>
        <taxon>Psoroptidia</taxon>
        <taxon>Analgoidea</taxon>
        <taxon>Pyroglyphidae</taxon>
        <taxon>Pyroglyphinae</taxon>
        <taxon>Euroglyphus</taxon>
    </lineage>
</organism>
<dbReference type="CDD" id="cd15555">
    <property type="entry name" value="PHD_KDM2A_2B"/>
    <property type="match status" value="1"/>
</dbReference>
<evidence type="ECO:0000256" key="3">
    <source>
        <dbReference type="ARBA" id="ARBA00022833"/>
    </source>
</evidence>
<dbReference type="PROSITE" id="PS01359">
    <property type="entry name" value="ZF_PHD_1"/>
    <property type="match status" value="1"/>
</dbReference>
<feature type="region of interest" description="Disordered" evidence="5">
    <location>
        <begin position="290"/>
        <end position="310"/>
    </location>
</feature>
<protein>
    <recommendedName>
        <fullName evidence="10">CXXC-type domain-containing protein</fullName>
    </recommendedName>
</protein>
<dbReference type="Gene3D" id="3.30.40.10">
    <property type="entry name" value="Zinc/RING finger domain, C3HC4 (zinc finger)"/>
    <property type="match status" value="1"/>
</dbReference>
<dbReference type="PROSITE" id="PS51058">
    <property type="entry name" value="ZF_CXXC"/>
    <property type="match status" value="1"/>
</dbReference>
<sequence>MSNDSSRRRRTRCKKCDSCLRADCGDCHFCKDMKKFGGPGRMKQSCIARQCLAPVLPHTACCIICGRDGWEKLSIDPSLAADETASSLMECSQCWEIVHPFCLNERHPDLFIHNKGFINKELPNSWECPKCIKSGNSSKPNSCKVSSPSTSSCPITLKCSKSQHFVVQPSTTTTVINATPVPAPNIYVPYHHHLPYGSPMMPPPPPNIYTHPPPPSHSGEYSTILHPYSSHQYAAANMYHDISHHHCHTAIPKSYDHHLNQSTIGTVYPPQHFQLPQQQSHYSVHIPTSTSVVQSDSIPPPSTSASKLIL</sequence>
<evidence type="ECO:0000256" key="2">
    <source>
        <dbReference type="ARBA" id="ARBA00022771"/>
    </source>
</evidence>
<evidence type="ECO:0008006" key="10">
    <source>
        <dbReference type="Google" id="ProtNLM"/>
    </source>
</evidence>
<dbReference type="GO" id="GO:0003677">
    <property type="term" value="F:DNA binding"/>
    <property type="evidence" value="ECO:0007669"/>
    <property type="project" value="InterPro"/>
</dbReference>
<dbReference type="EMBL" id="MUJZ01072694">
    <property type="protein sequence ID" value="OTF68991.1"/>
    <property type="molecule type" value="Genomic_DNA"/>
</dbReference>
<dbReference type="InterPro" id="IPR050690">
    <property type="entry name" value="JHDM1_Histone_Demethylase"/>
</dbReference>
<dbReference type="InterPro" id="IPR019786">
    <property type="entry name" value="Zinc_finger_PHD-type_CS"/>
</dbReference>
<dbReference type="Pfam" id="PF16866">
    <property type="entry name" value="PHD_4"/>
    <property type="match status" value="1"/>
</dbReference>
<dbReference type="InterPro" id="IPR002857">
    <property type="entry name" value="Znf_CXXC"/>
</dbReference>
<evidence type="ECO:0000256" key="4">
    <source>
        <dbReference type="PROSITE-ProRule" id="PRU00509"/>
    </source>
</evidence>
<evidence type="ECO:0000313" key="8">
    <source>
        <dbReference type="EMBL" id="OTF68991.1"/>
    </source>
</evidence>
<dbReference type="InterPro" id="IPR019787">
    <property type="entry name" value="Znf_PHD-finger"/>
</dbReference>
<keyword evidence="1" id="KW-0479">Metal-binding</keyword>
<keyword evidence="3" id="KW-0862">Zinc</keyword>
<comment type="caution">
    <text evidence="8">The sequence shown here is derived from an EMBL/GenBank/DDBJ whole genome shotgun (WGS) entry which is preliminary data.</text>
</comment>
<keyword evidence="2 4" id="KW-0863">Zinc-finger</keyword>
<evidence type="ECO:0000259" key="7">
    <source>
        <dbReference type="PROSITE" id="PS51058"/>
    </source>
</evidence>
<evidence type="ECO:0000256" key="5">
    <source>
        <dbReference type="SAM" id="MobiDB-lite"/>
    </source>
</evidence>
<proteinExistence type="predicted"/>
<dbReference type="Pfam" id="PF02008">
    <property type="entry name" value="zf-CXXC"/>
    <property type="match status" value="1"/>
</dbReference>
<dbReference type="OrthoDB" id="5876800at2759"/>
<dbReference type="GO" id="GO:0008270">
    <property type="term" value="F:zinc ion binding"/>
    <property type="evidence" value="ECO:0007669"/>
    <property type="project" value="UniProtKB-KW"/>
</dbReference>